<name>A0ABN0MP02_CHLPS</name>
<dbReference type="PIRSF" id="PIRSF006305">
    <property type="entry name" value="Maf"/>
    <property type="match status" value="1"/>
</dbReference>
<dbReference type="Proteomes" id="UP000014627">
    <property type="component" value="Unassembled WGS sequence"/>
</dbReference>
<dbReference type="CDD" id="cd00555">
    <property type="entry name" value="Maf"/>
    <property type="match status" value="1"/>
</dbReference>
<dbReference type="EC" id="3.6.1.9" evidence="4"/>
<comment type="function">
    <text evidence="4">Nucleoside triphosphate pyrophosphatase that hydrolyzes dTTP and UTP. May have a dual role in cell division arrest and in preventing the incorporation of modified nucleotides into cellular nucleic acids.</text>
</comment>
<comment type="catalytic activity">
    <reaction evidence="4">
        <text>UTP + H2O = UMP + diphosphate + H(+)</text>
        <dbReference type="Rhea" id="RHEA:29395"/>
        <dbReference type="ChEBI" id="CHEBI:15377"/>
        <dbReference type="ChEBI" id="CHEBI:15378"/>
        <dbReference type="ChEBI" id="CHEBI:33019"/>
        <dbReference type="ChEBI" id="CHEBI:46398"/>
        <dbReference type="ChEBI" id="CHEBI:57865"/>
        <dbReference type="EC" id="3.6.1.9"/>
    </reaction>
</comment>
<dbReference type="HAMAP" id="MF_00528">
    <property type="entry name" value="Maf"/>
    <property type="match status" value="1"/>
</dbReference>
<feature type="site" description="Important for substrate specificity" evidence="4">
    <location>
        <position position="155"/>
    </location>
</feature>
<dbReference type="GeneID" id="12242773"/>
<keyword evidence="6" id="KW-1185">Reference proteome</keyword>
<feature type="active site" description="Proton acceptor" evidence="4">
    <location>
        <position position="72"/>
    </location>
</feature>
<evidence type="ECO:0000313" key="6">
    <source>
        <dbReference type="Proteomes" id="UP000014627"/>
    </source>
</evidence>
<accession>A0ABN0MP02</accession>
<evidence type="ECO:0000256" key="1">
    <source>
        <dbReference type="ARBA" id="ARBA00001968"/>
    </source>
</evidence>
<comment type="catalytic activity">
    <reaction evidence="4">
        <text>dTTP + H2O = dTMP + diphosphate + H(+)</text>
        <dbReference type="Rhea" id="RHEA:28534"/>
        <dbReference type="ChEBI" id="CHEBI:15377"/>
        <dbReference type="ChEBI" id="CHEBI:15378"/>
        <dbReference type="ChEBI" id="CHEBI:33019"/>
        <dbReference type="ChEBI" id="CHEBI:37568"/>
        <dbReference type="ChEBI" id="CHEBI:63528"/>
        <dbReference type="EC" id="3.6.1.9"/>
    </reaction>
</comment>
<dbReference type="InterPro" id="IPR003697">
    <property type="entry name" value="Maf-like"/>
</dbReference>
<comment type="cofactor">
    <cofactor evidence="1 4">
        <name>a divalent metal cation</name>
        <dbReference type="ChEBI" id="CHEBI:60240"/>
    </cofactor>
</comment>
<feature type="site" description="Important for substrate specificity" evidence="4">
    <location>
        <position position="73"/>
    </location>
</feature>
<comment type="caution">
    <text evidence="4">Lacks conserved residue(s) required for the propagation of feature annotation.</text>
</comment>
<protein>
    <recommendedName>
        <fullName evidence="4">dTTP/UTP pyrophosphatase</fullName>
        <shortName evidence="4">dTTPase/UTPase</shortName>
        <ecNumber evidence="4">3.6.1.9</ecNumber>
    </recommendedName>
    <alternativeName>
        <fullName evidence="4">Nucleoside triphosphate pyrophosphatase</fullName>
    </alternativeName>
    <alternativeName>
        <fullName evidence="4">Nucleotide pyrophosphatase</fullName>
        <shortName evidence="4">Nucleotide PPase</shortName>
    </alternativeName>
</protein>
<comment type="similarity">
    <text evidence="4">Belongs to the Maf family. YhdE subfamily.</text>
</comment>
<dbReference type="NCBIfam" id="TIGR00172">
    <property type="entry name" value="maf"/>
    <property type="match status" value="1"/>
</dbReference>
<gene>
    <name evidence="5" type="primary">maf</name>
    <name evidence="5" type="ORF">CP99DC5_0762</name>
</gene>
<reference evidence="5 6" key="1">
    <citation type="submission" date="2013-04" db="EMBL/GenBank/DDBJ databases">
        <title>Genome sequence of Chlamydia psittaci 99DC5.</title>
        <authorList>
            <person name="Huot-Creasy H."/>
            <person name="McCracken C.L."/>
            <person name="Humphries M."/>
            <person name="Sachse K."/>
            <person name="Laroucau K."/>
            <person name="Bavoil P."/>
            <person name="Myers G.S."/>
        </authorList>
    </citation>
    <scope>NUCLEOTIDE SEQUENCE [LARGE SCALE GENOMIC DNA]</scope>
    <source>
        <strain evidence="5 6">99DC5</strain>
    </source>
</reference>
<evidence type="ECO:0000256" key="4">
    <source>
        <dbReference type="HAMAP-Rule" id="MF_00528"/>
    </source>
</evidence>
<dbReference type="InterPro" id="IPR029001">
    <property type="entry name" value="ITPase-like_fam"/>
</dbReference>
<dbReference type="PANTHER" id="PTHR43213:SF5">
    <property type="entry name" value="BIFUNCTIONAL DTTP_UTP PYROPHOSPHATASE_METHYLTRANSFERASE PROTEIN-RELATED"/>
    <property type="match status" value="1"/>
</dbReference>
<dbReference type="PANTHER" id="PTHR43213">
    <property type="entry name" value="BIFUNCTIONAL DTTP/UTP PYROPHOSPHATASE/METHYLTRANSFERASE PROTEIN-RELATED"/>
    <property type="match status" value="1"/>
</dbReference>
<comment type="caution">
    <text evidence="5">The sequence shown here is derived from an EMBL/GenBank/DDBJ whole genome shotgun (WGS) entry which is preliminary data.</text>
</comment>
<evidence type="ECO:0000313" key="5">
    <source>
        <dbReference type="EMBL" id="EPJ27717.1"/>
    </source>
</evidence>
<proteinExistence type="inferred from homology"/>
<keyword evidence="3 4" id="KW-0546">Nucleotide metabolism</keyword>
<dbReference type="Pfam" id="PF02545">
    <property type="entry name" value="Maf"/>
    <property type="match status" value="1"/>
</dbReference>
<evidence type="ECO:0000256" key="3">
    <source>
        <dbReference type="ARBA" id="ARBA00023080"/>
    </source>
</evidence>
<keyword evidence="4" id="KW-0963">Cytoplasm</keyword>
<keyword evidence="2 4" id="KW-0378">Hydrolase</keyword>
<dbReference type="RefSeq" id="WP_006342995.1">
    <property type="nucleotide sequence ID" value="NZ_KE356190.1"/>
</dbReference>
<sequence>MEPKLILGSSSPRRKSILEYFRIPFTCISSNFEEHLVPYHGDPIAYSRELAVGKAESIVKDHHPEGLILTADTVVVYEGKIFNKPGSYDEAIEMLKTLSGQTHSVITSIALLQDKKLVTGEETTWVTFTQLPEAYLGRYVKAFSTLDKCGGYSIQEGGGLIIHNIQGCAYNVQGLPIKTLKHLLLEFNVNLWDYLV</sequence>
<organism evidence="5 6">
    <name type="scientific">Chlamydia psittaci 99DC5</name>
    <dbReference type="NCBI Taxonomy" id="1112251"/>
    <lineage>
        <taxon>Bacteria</taxon>
        <taxon>Pseudomonadati</taxon>
        <taxon>Chlamydiota</taxon>
        <taxon>Chlamydiia</taxon>
        <taxon>Chlamydiales</taxon>
        <taxon>Chlamydiaceae</taxon>
        <taxon>Chlamydia/Chlamydophila group</taxon>
        <taxon>Chlamydia</taxon>
    </lineage>
</organism>
<dbReference type="EMBL" id="ATLC01000051">
    <property type="protein sequence ID" value="EPJ27717.1"/>
    <property type="molecule type" value="Genomic_DNA"/>
</dbReference>
<feature type="site" description="Important for substrate specificity" evidence="4">
    <location>
        <position position="13"/>
    </location>
</feature>
<dbReference type="Gene3D" id="3.90.950.10">
    <property type="match status" value="1"/>
</dbReference>
<evidence type="ECO:0000256" key="2">
    <source>
        <dbReference type="ARBA" id="ARBA00022801"/>
    </source>
</evidence>
<dbReference type="SUPFAM" id="SSF52972">
    <property type="entry name" value="ITPase-like"/>
    <property type="match status" value="1"/>
</dbReference>
<comment type="subcellular location">
    <subcellularLocation>
        <location evidence="4">Cytoplasm</location>
    </subcellularLocation>
</comment>